<keyword evidence="3 6" id="KW-0812">Transmembrane</keyword>
<evidence type="ECO:0000313" key="8">
    <source>
        <dbReference type="Proteomes" id="UP000006334"/>
    </source>
</evidence>
<gene>
    <name evidence="7" type="primary">fucP</name>
    <name evidence="7" type="ORF">GLIP_4288</name>
</gene>
<feature type="transmembrane region" description="Helical" evidence="6">
    <location>
        <begin position="28"/>
        <end position="46"/>
    </location>
</feature>
<comment type="subcellular location">
    <subcellularLocation>
        <location evidence="1">Cell inner membrane</location>
        <topology evidence="1">Multi-pass membrane protein</topology>
    </subcellularLocation>
</comment>
<dbReference type="eggNOG" id="COG0738">
    <property type="taxonomic scope" value="Bacteria"/>
</dbReference>
<evidence type="ECO:0000313" key="7">
    <source>
        <dbReference type="EMBL" id="GAC16899.1"/>
    </source>
</evidence>
<feature type="transmembrane region" description="Helical" evidence="6">
    <location>
        <begin position="216"/>
        <end position="234"/>
    </location>
</feature>
<dbReference type="PANTHER" id="PTHR43702">
    <property type="entry name" value="L-FUCOSE-PROTON SYMPORTER"/>
    <property type="match status" value="1"/>
</dbReference>
<dbReference type="InterPro" id="IPR011701">
    <property type="entry name" value="MFS"/>
</dbReference>
<dbReference type="SUPFAM" id="SSF103473">
    <property type="entry name" value="MFS general substrate transporter"/>
    <property type="match status" value="1"/>
</dbReference>
<comment type="caution">
    <text evidence="7">The sequence shown here is derived from an EMBL/GenBank/DDBJ whole genome shotgun (WGS) entry which is preliminary data.</text>
</comment>
<dbReference type="STRING" id="1127673.GLIP_4288"/>
<dbReference type="NCBIfam" id="TIGR00885">
    <property type="entry name" value="fucP"/>
    <property type="match status" value="1"/>
</dbReference>
<evidence type="ECO:0000256" key="6">
    <source>
        <dbReference type="SAM" id="Phobius"/>
    </source>
</evidence>
<dbReference type="CDD" id="cd17394">
    <property type="entry name" value="MFS_FucP_like"/>
    <property type="match status" value="1"/>
</dbReference>
<evidence type="ECO:0000256" key="4">
    <source>
        <dbReference type="ARBA" id="ARBA00022989"/>
    </source>
</evidence>
<dbReference type="GO" id="GO:0005886">
    <property type="term" value="C:plasma membrane"/>
    <property type="evidence" value="ECO:0007669"/>
    <property type="project" value="UniProtKB-SubCell"/>
</dbReference>
<dbReference type="EMBL" id="BAEN01000076">
    <property type="protein sequence ID" value="GAC16899.1"/>
    <property type="molecule type" value="Genomic_DNA"/>
</dbReference>
<dbReference type="Proteomes" id="UP000006334">
    <property type="component" value="Unassembled WGS sequence"/>
</dbReference>
<dbReference type="AlphaFoldDB" id="K6X8F9"/>
<feature type="transmembrane region" description="Helical" evidence="6">
    <location>
        <begin position="429"/>
        <end position="447"/>
    </location>
</feature>
<keyword evidence="2" id="KW-1003">Cell membrane</keyword>
<proteinExistence type="predicted"/>
<feature type="transmembrane region" description="Helical" evidence="6">
    <location>
        <begin position="270"/>
        <end position="288"/>
    </location>
</feature>
<evidence type="ECO:0000256" key="5">
    <source>
        <dbReference type="ARBA" id="ARBA00023136"/>
    </source>
</evidence>
<feature type="transmembrane region" description="Helical" evidence="6">
    <location>
        <begin position="308"/>
        <end position="327"/>
    </location>
</feature>
<evidence type="ECO:0000256" key="1">
    <source>
        <dbReference type="ARBA" id="ARBA00004429"/>
    </source>
</evidence>
<feature type="transmembrane region" description="Helical" evidence="6">
    <location>
        <begin position="122"/>
        <end position="139"/>
    </location>
</feature>
<feature type="transmembrane region" description="Helical" evidence="6">
    <location>
        <begin position="359"/>
        <end position="379"/>
    </location>
</feature>
<evidence type="ECO:0000256" key="2">
    <source>
        <dbReference type="ARBA" id="ARBA00022475"/>
    </source>
</evidence>
<feature type="transmembrane region" description="Helical" evidence="6">
    <location>
        <begin position="391"/>
        <end position="409"/>
    </location>
</feature>
<organism evidence="7 8">
    <name type="scientific">Aliiglaciecola lipolytica E3</name>
    <dbReference type="NCBI Taxonomy" id="1127673"/>
    <lineage>
        <taxon>Bacteria</taxon>
        <taxon>Pseudomonadati</taxon>
        <taxon>Pseudomonadota</taxon>
        <taxon>Gammaproteobacteria</taxon>
        <taxon>Alteromonadales</taxon>
        <taxon>Alteromonadaceae</taxon>
        <taxon>Aliiglaciecola</taxon>
    </lineage>
</organism>
<keyword evidence="5 6" id="KW-0472">Membrane</keyword>
<keyword evidence="8" id="KW-1185">Reference proteome</keyword>
<dbReference type="RefSeq" id="WP_008846701.1">
    <property type="nucleotide sequence ID" value="NZ_BAEN01000076.1"/>
</dbReference>
<dbReference type="PANTHER" id="PTHR43702:SF11">
    <property type="entry name" value="L-FUCOSE-PROTON SYMPORTER"/>
    <property type="match status" value="1"/>
</dbReference>
<feature type="transmembrane region" description="Helical" evidence="6">
    <location>
        <begin position="160"/>
        <end position="183"/>
    </location>
</feature>
<evidence type="ECO:0000256" key="3">
    <source>
        <dbReference type="ARBA" id="ARBA00022692"/>
    </source>
</evidence>
<dbReference type="InterPro" id="IPR050375">
    <property type="entry name" value="MFS_TsgA-like"/>
</dbReference>
<protein>
    <submittedName>
        <fullName evidence="7">MFS transporter, FHS family, L-fucose permease</fullName>
    </submittedName>
</protein>
<feature type="transmembrane region" description="Helical" evidence="6">
    <location>
        <begin position="97"/>
        <end position="116"/>
    </location>
</feature>
<name>K6X8F9_9ALTE</name>
<sequence>MGTKATTITPELSAEVYQTKQDKVVSSAILLPFILITCCFALWGFANDITNPMVAAFQKIFMTGATEATWVQVAFYGGYGAMAIPAALFIRRFSYKAGILVGLALYAIGGLLFIPASGIGEFFPFLIAYFVITCGLSFLETTANPYILSMGSEATATRRLNLAQAFNPIGSLIGMFTASQFILAQLDERSKAERALLSAEQFDAVKSSDLSIISQPYIIIAVVIAIIFISIALLKMPEQKQVAVDDASVGGIFKRLVANKRYREGVIAQVFYVGAQIMCWTFIIHYGTEVFMGEGMSEKDAQILSQQYNIVAMIIFCLSRFICTFLMKFINPGRLLMILAFCGILLSAGTIFIGERTGIYCLVAISACMSLMFPTIYGIALQKIQGDDAKFAAAGLIMAIVGGTFLPMLQASVIDNWSAASISAVEASFALPLICFVIIAIFGYRTYKVHNV</sequence>
<feature type="transmembrane region" description="Helical" evidence="6">
    <location>
        <begin position="334"/>
        <end position="353"/>
    </location>
</feature>
<dbReference type="Gene3D" id="1.20.1250.20">
    <property type="entry name" value="MFS general substrate transporter like domains"/>
    <property type="match status" value="2"/>
</dbReference>
<dbReference type="GO" id="GO:0015535">
    <property type="term" value="F:fucose:proton symporter activity"/>
    <property type="evidence" value="ECO:0007669"/>
    <property type="project" value="InterPro"/>
</dbReference>
<accession>K6X8F9</accession>
<dbReference type="Pfam" id="PF07690">
    <property type="entry name" value="MFS_1"/>
    <property type="match status" value="1"/>
</dbReference>
<dbReference type="InterPro" id="IPR005275">
    <property type="entry name" value="Lfuc_symporter_FucP"/>
</dbReference>
<dbReference type="InterPro" id="IPR036259">
    <property type="entry name" value="MFS_trans_sf"/>
</dbReference>
<keyword evidence="4 6" id="KW-1133">Transmembrane helix</keyword>
<feature type="transmembrane region" description="Helical" evidence="6">
    <location>
        <begin position="70"/>
        <end position="90"/>
    </location>
</feature>
<reference evidence="7 8" key="1">
    <citation type="journal article" date="2017" name="Antonie Van Leeuwenhoek">
        <title>Rhizobium rhizosphaerae sp. nov., a novel species isolated from rice rhizosphere.</title>
        <authorList>
            <person name="Zhao J.J."/>
            <person name="Zhang J."/>
            <person name="Zhang R.J."/>
            <person name="Zhang C.W."/>
            <person name="Yin H.Q."/>
            <person name="Zhang X.X."/>
        </authorList>
    </citation>
    <scope>NUCLEOTIDE SEQUENCE [LARGE SCALE GENOMIC DNA]</scope>
    <source>
        <strain evidence="7 8">E3</strain>
    </source>
</reference>
<dbReference type="OrthoDB" id="9795150at2"/>